<feature type="transmembrane region" description="Helical" evidence="5">
    <location>
        <begin position="440"/>
        <end position="460"/>
    </location>
</feature>
<dbReference type="GO" id="GO:0005886">
    <property type="term" value="C:plasma membrane"/>
    <property type="evidence" value="ECO:0007669"/>
    <property type="project" value="TreeGrafter"/>
</dbReference>
<feature type="transmembrane region" description="Helical" evidence="5">
    <location>
        <begin position="410"/>
        <end position="428"/>
    </location>
</feature>
<feature type="transmembrane region" description="Helical" evidence="5">
    <location>
        <begin position="63"/>
        <end position="81"/>
    </location>
</feature>
<feature type="domain" description="Major facilitator superfamily (MFS) profile" evidence="6">
    <location>
        <begin position="27"/>
        <end position="480"/>
    </location>
</feature>
<feature type="transmembrane region" description="Helical" evidence="5">
    <location>
        <begin position="181"/>
        <end position="201"/>
    </location>
</feature>
<evidence type="ECO:0000256" key="1">
    <source>
        <dbReference type="ARBA" id="ARBA00004141"/>
    </source>
</evidence>
<keyword evidence="8" id="KW-1185">Reference proteome</keyword>
<evidence type="ECO:0000259" key="6">
    <source>
        <dbReference type="PROSITE" id="PS50850"/>
    </source>
</evidence>
<dbReference type="PANTHER" id="PTHR23502">
    <property type="entry name" value="MAJOR FACILITATOR SUPERFAMILY"/>
    <property type="match status" value="1"/>
</dbReference>
<evidence type="ECO:0000256" key="3">
    <source>
        <dbReference type="ARBA" id="ARBA00022989"/>
    </source>
</evidence>
<dbReference type="Gene3D" id="1.20.1720.10">
    <property type="entry name" value="Multidrug resistance protein D"/>
    <property type="match status" value="1"/>
</dbReference>
<feature type="transmembrane region" description="Helical" evidence="5">
    <location>
        <begin position="93"/>
        <end position="110"/>
    </location>
</feature>
<dbReference type="PROSITE" id="PS50850">
    <property type="entry name" value="MFS"/>
    <property type="match status" value="1"/>
</dbReference>
<dbReference type="Proteomes" id="UP000473826">
    <property type="component" value="Unassembled WGS sequence"/>
</dbReference>
<accession>A0A7D8V024</accession>
<dbReference type="AlphaFoldDB" id="A0A7D8V024"/>
<proteinExistence type="predicted"/>
<evidence type="ECO:0000256" key="2">
    <source>
        <dbReference type="ARBA" id="ARBA00022692"/>
    </source>
</evidence>
<evidence type="ECO:0000256" key="4">
    <source>
        <dbReference type="ARBA" id="ARBA00023136"/>
    </source>
</evidence>
<keyword evidence="2 5" id="KW-0812">Transmembrane</keyword>
<feature type="transmembrane region" description="Helical" evidence="5">
    <location>
        <begin position="27"/>
        <end position="51"/>
    </location>
</feature>
<evidence type="ECO:0000256" key="5">
    <source>
        <dbReference type="SAM" id="Phobius"/>
    </source>
</evidence>
<feature type="transmembrane region" description="Helical" evidence="5">
    <location>
        <begin position="276"/>
        <end position="293"/>
    </location>
</feature>
<dbReference type="EMBL" id="QKWK01000010">
    <property type="protein sequence ID" value="TXT06171.1"/>
    <property type="molecule type" value="Genomic_DNA"/>
</dbReference>
<keyword evidence="3 5" id="KW-1133">Transmembrane helix</keyword>
<dbReference type="InterPro" id="IPR036259">
    <property type="entry name" value="MFS_trans_sf"/>
</dbReference>
<dbReference type="InterPro" id="IPR011701">
    <property type="entry name" value="MFS"/>
</dbReference>
<gene>
    <name evidence="7" type="ORF">VHUM_03644</name>
</gene>
<protein>
    <recommendedName>
        <fullName evidence="6">Major facilitator superfamily (MFS) profile domain-containing protein</fullName>
    </recommendedName>
</protein>
<sequence length="480" mass="52983">MIKDGRNPDLPPNHPINALSNWRKAGILASLCYCTFLNIFVVTIILGALYPMAKDFHKTPGDIANSVGYMFLGMAVGCLLWNPLSQTAGRRPVYLLGSVLLLPCGVWMALSPSYGSFVAARVITGLFNSWSQTVPASTITDIYVESVLGTKMVLYIVFIVIAPAIAPIVSAGITQTKRWPVLFWLVLGMYGLQFIMFFFLVPETMWNEDDNDQIADSISDGEKAGAVTTHIEGNGHVGAAYWPWQRPGEYLSVFLSTIIMFKYLVIFLVSFFYGSTFAWSVGISVVLPQVYAAPPYNFSPLATGAAFLAFGIGGVFGIPLGGILADKCMSHMTKKTGSREPEHRLWALIPMLPLFFVSCVIAGCALKYHLHWIAFLFGGGIMFCSMTAITGVFATYVIECYFTKAVDTQAVFTFWRLMWAFAAAFFVAQWGFERGWMEEFMVQGALTLGLGLILSFGLIWKGKQLRLWQKMPLCPGEAAL</sequence>
<evidence type="ECO:0000313" key="8">
    <source>
        <dbReference type="Proteomes" id="UP000473826"/>
    </source>
</evidence>
<evidence type="ECO:0000313" key="7">
    <source>
        <dbReference type="EMBL" id="TXT06171.1"/>
    </source>
</evidence>
<dbReference type="Gene3D" id="1.20.1250.20">
    <property type="entry name" value="MFS general substrate transporter like domains"/>
    <property type="match status" value="1"/>
</dbReference>
<feature type="transmembrane region" description="Helical" evidence="5">
    <location>
        <begin position="152"/>
        <end position="174"/>
    </location>
</feature>
<dbReference type="Pfam" id="PF07690">
    <property type="entry name" value="MFS_1"/>
    <property type="match status" value="1"/>
</dbReference>
<name>A0A7D8V024_VANHU</name>
<feature type="transmembrane region" description="Helical" evidence="5">
    <location>
        <begin position="305"/>
        <end position="325"/>
    </location>
</feature>
<dbReference type="OrthoDB" id="5215911at2759"/>
<organism evidence="7 8">
    <name type="scientific">Vanrija humicola</name>
    <name type="common">Yeast</name>
    <name type="synonym">Cryptococcus humicola</name>
    <dbReference type="NCBI Taxonomy" id="5417"/>
    <lineage>
        <taxon>Eukaryota</taxon>
        <taxon>Fungi</taxon>
        <taxon>Dikarya</taxon>
        <taxon>Basidiomycota</taxon>
        <taxon>Agaricomycotina</taxon>
        <taxon>Tremellomycetes</taxon>
        <taxon>Trichosporonales</taxon>
        <taxon>Trichosporonaceae</taxon>
        <taxon>Vanrija</taxon>
    </lineage>
</organism>
<dbReference type="SUPFAM" id="SSF103473">
    <property type="entry name" value="MFS general substrate transporter"/>
    <property type="match status" value="1"/>
</dbReference>
<keyword evidence="4 5" id="KW-0472">Membrane</keyword>
<feature type="transmembrane region" description="Helical" evidence="5">
    <location>
        <begin position="345"/>
        <end position="366"/>
    </location>
</feature>
<dbReference type="PANTHER" id="PTHR23502:SF185">
    <property type="entry name" value="MAJOR FACILITATOR SUPERFAMILY (MFS) PROFILE DOMAIN-CONTAINING PROTEIN"/>
    <property type="match status" value="1"/>
</dbReference>
<feature type="transmembrane region" description="Helical" evidence="5">
    <location>
        <begin position="372"/>
        <end position="398"/>
    </location>
</feature>
<dbReference type="GO" id="GO:0022857">
    <property type="term" value="F:transmembrane transporter activity"/>
    <property type="evidence" value="ECO:0007669"/>
    <property type="project" value="InterPro"/>
</dbReference>
<comment type="caution">
    <text evidence="7">The sequence shown here is derived from an EMBL/GenBank/DDBJ whole genome shotgun (WGS) entry which is preliminary data.</text>
</comment>
<dbReference type="InterPro" id="IPR020846">
    <property type="entry name" value="MFS_dom"/>
</dbReference>
<comment type="subcellular location">
    <subcellularLocation>
        <location evidence="1">Membrane</location>
        <topology evidence="1">Multi-pass membrane protein</topology>
    </subcellularLocation>
</comment>
<feature type="transmembrane region" description="Helical" evidence="5">
    <location>
        <begin position="250"/>
        <end position="269"/>
    </location>
</feature>
<reference evidence="7 8" key="1">
    <citation type="journal article" date="2019" name="PLoS Genet.">
        <title>Convergent evolution of linked mating-type loci in basidiomycete fungi.</title>
        <authorList>
            <person name="Sun S."/>
            <person name="Coelho M.A."/>
            <person name="Heitman J."/>
            <person name="Nowrousian M."/>
        </authorList>
    </citation>
    <scope>NUCLEOTIDE SEQUENCE [LARGE SCALE GENOMIC DNA]</scope>
    <source>
        <strain evidence="7 8">CBS 4282</strain>
    </source>
</reference>